<dbReference type="Pfam" id="PF00672">
    <property type="entry name" value="HAMP"/>
    <property type="match status" value="1"/>
</dbReference>
<dbReference type="eggNOG" id="COG3850">
    <property type="taxonomic scope" value="Bacteria"/>
</dbReference>
<dbReference type="CDD" id="cd06225">
    <property type="entry name" value="HAMP"/>
    <property type="match status" value="1"/>
</dbReference>
<evidence type="ECO:0000256" key="2">
    <source>
        <dbReference type="SAM" id="Phobius"/>
    </source>
</evidence>
<dbReference type="Gene3D" id="3.60.40.10">
    <property type="entry name" value="PPM-type phosphatase domain"/>
    <property type="match status" value="1"/>
</dbReference>
<dbReference type="PROSITE" id="PS50885">
    <property type="entry name" value="HAMP"/>
    <property type="match status" value="1"/>
</dbReference>
<feature type="domain" description="HAMP" evidence="3">
    <location>
        <begin position="334"/>
        <end position="386"/>
    </location>
</feature>
<dbReference type="Pfam" id="PF07228">
    <property type="entry name" value="SpoIIE"/>
    <property type="match status" value="1"/>
</dbReference>
<dbReference type="InterPro" id="IPR036457">
    <property type="entry name" value="PPM-type-like_dom_sf"/>
</dbReference>
<keyword evidence="2" id="KW-0812">Transmembrane</keyword>
<dbReference type="PANTHER" id="PTHR43156:SF9">
    <property type="entry name" value="HAMP DOMAIN-CONTAINING PROTEIN"/>
    <property type="match status" value="1"/>
</dbReference>
<dbReference type="SMART" id="SM00304">
    <property type="entry name" value="HAMP"/>
    <property type="match status" value="1"/>
</dbReference>
<dbReference type="OrthoDB" id="5616541at2"/>
<dbReference type="AlphaFoldDB" id="I1YF09"/>
<feature type="transmembrane region" description="Helical" evidence="2">
    <location>
        <begin position="309"/>
        <end position="332"/>
    </location>
</feature>
<reference evidence="4 5" key="1">
    <citation type="journal article" date="2012" name="J. Bacteriol.">
        <title>Complete genome sequences of Methylophaga sp. strain JAM1 and Methylophaga sp. strain JAM7.</title>
        <authorList>
            <person name="Villeneuve C."/>
            <person name="Martineau C."/>
            <person name="Mauffrey F."/>
            <person name="Villemur R."/>
        </authorList>
    </citation>
    <scope>NUCLEOTIDE SEQUENCE [LARGE SCALE GENOMIC DNA]</scope>
    <source>
        <strain evidence="4 5">JAM7</strain>
    </source>
</reference>
<accession>I1YF09</accession>
<dbReference type="eggNOG" id="COG2208">
    <property type="taxonomic scope" value="Bacteria"/>
</dbReference>
<keyword evidence="2" id="KW-1133">Transmembrane helix</keyword>
<dbReference type="GO" id="GO:0007165">
    <property type="term" value="P:signal transduction"/>
    <property type="evidence" value="ECO:0007669"/>
    <property type="project" value="InterPro"/>
</dbReference>
<keyword evidence="2" id="KW-0472">Membrane</keyword>
<dbReference type="KEGG" id="mec:Q7C_324"/>
<keyword evidence="5" id="KW-1185">Reference proteome</keyword>
<evidence type="ECO:0000256" key="1">
    <source>
        <dbReference type="ARBA" id="ARBA00022801"/>
    </source>
</evidence>
<dbReference type="InterPro" id="IPR003660">
    <property type="entry name" value="HAMP_dom"/>
</dbReference>
<dbReference type="InterPro" id="IPR001932">
    <property type="entry name" value="PPM-type_phosphatase-like_dom"/>
</dbReference>
<name>I1YF09_METFJ</name>
<dbReference type="EMBL" id="CP003380">
    <property type="protein sequence ID" value="AFJ01502.1"/>
    <property type="molecule type" value="Genomic_DNA"/>
</dbReference>
<dbReference type="Gene3D" id="3.30.450.20">
    <property type="entry name" value="PAS domain"/>
    <property type="match status" value="2"/>
</dbReference>
<dbReference type="Proteomes" id="UP000009145">
    <property type="component" value="Chromosome"/>
</dbReference>
<evidence type="ECO:0000313" key="4">
    <source>
        <dbReference type="EMBL" id="AFJ01502.1"/>
    </source>
</evidence>
<keyword evidence="1" id="KW-0378">Hydrolase</keyword>
<organism evidence="4 5">
    <name type="scientific">Methylophaga frappieri (strain ATCC BAA-2434 / DSM 25690 / JAM7)</name>
    <dbReference type="NCBI Taxonomy" id="754477"/>
    <lineage>
        <taxon>Bacteria</taxon>
        <taxon>Pseudomonadati</taxon>
        <taxon>Pseudomonadota</taxon>
        <taxon>Gammaproteobacteria</taxon>
        <taxon>Thiotrichales</taxon>
        <taxon>Piscirickettsiaceae</taxon>
        <taxon>Methylophaga</taxon>
    </lineage>
</organism>
<proteinExistence type="predicted"/>
<dbReference type="RefSeq" id="WP_014702952.1">
    <property type="nucleotide sequence ID" value="NC_017856.1"/>
</dbReference>
<dbReference type="InterPro" id="IPR052016">
    <property type="entry name" value="Bact_Sigma-Reg"/>
</dbReference>
<dbReference type="PATRIC" id="fig|754477.3.peg.321"/>
<dbReference type="SUPFAM" id="SSF158472">
    <property type="entry name" value="HAMP domain-like"/>
    <property type="match status" value="1"/>
</dbReference>
<protein>
    <submittedName>
        <fullName evidence="4">Serine phosphatase RsbU, regulator of sigma subunit</fullName>
    </submittedName>
</protein>
<dbReference type="NCBIfam" id="NF038263">
    <property type="entry name" value="prot_phos_SiaA"/>
    <property type="match status" value="1"/>
</dbReference>
<dbReference type="PANTHER" id="PTHR43156">
    <property type="entry name" value="STAGE II SPORULATION PROTEIN E-RELATED"/>
    <property type="match status" value="1"/>
</dbReference>
<gene>
    <name evidence="4" type="ordered locus">Q7C_324</name>
</gene>
<dbReference type="GO" id="GO:0016020">
    <property type="term" value="C:membrane"/>
    <property type="evidence" value="ECO:0007669"/>
    <property type="project" value="InterPro"/>
</dbReference>
<evidence type="ECO:0000313" key="5">
    <source>
        <dbReference type="Proteomes" id="UP000009145"/>
    </source>
</evidence>
<dbReference type="STRING" id="754477.Q7C_324"/>
<sequence precursor="true">MALLKMGLRNKALTALILVLLIILLPASLITWQVFQQVHKDLAINYAENLAELNRYKIRAPVSRELLLSQQFARASVTRDWFAEETNQNKAAAFFMEANSYRQSFDEQAYFAIHAQSKNYYFDDSGEMTAQTPSYQLSSDKLDDGWFFNIMASDEKYSINVNPDQQLGTTRVWFNVPVFAEGQKLGLVGTGLDLTRFISQLLQSEAGVTTMAVDTEGFIQAHPDASLIAYGSGAGLDNQGKQLSDLVSLADQATVSELLNQRNTETVQLVDVDVDGTPHLLVMTFIAELDWYVASLINLDVAEVVSGKWWYTILLGVGAVILLIILALAVSVQRILIQPLSKLQSSANALAQGQYDVNLPAQTSDEIGDLSRAFSQMIQTIQSHTHELESKVQERTRDLQESSREIALINKMVNDSIDYARLIQQAILPDMTMQRNLSGQCCIVWLPRDTVGGDFYVYHQAGKQQLLGLVDCAGHGVPGALMTMLARAALDHAIREHGLQSPAALLQKMDEVLRGMLLDLELPRGLATNMDAGLVVMDSQDQKVTFSGAKLSLYAWNGQALTEYKGARRQLVGRKPHIFTDTVLTDCQGLNFYLTTDGYLDQPGGDNGYGLRFKDFEAAIRSANSYPLAEQGEAIRHFLDSWKADAYAQRDDICVIGFCLS</sequence>
<dbReference type="Gene3D" id="6.10.340.10">
    <property type="match status" value="1"/>
</dbReference>
<evidence type="ECO:0000259" key="3">
    <source>
        <dbReference type="PROSITE" id="PS50885"/>
    </source>
</evidence>
<dbReference type="GO" id="GO:0016791">
    <property type="term" value="F:phosphatase activity"/>
    <property type="evidence" value="ECO:0007669"/>
    <property type="project" value="TreeGrafter"/>
</dbReference>
<dbReference type="HOGENOM" id="CLU_026432_0_0_6"/>